<reference evidence="2 3" key="1">
    <citation type="submission" date="2020-04" db="EMBL/GenBank/DDBJ databases">
        <title>Perkinsus olseni comparative genomics.</title>
        <authorList>
            <person name="Bogema D.R."/>
        </authorList>
    </citation>
    <scope>NUCLEOTIDE SEQUENCE [LARGE SCALE GENOMIC DNA]</scope>
    <source>
        <strain evidence="2">ATCC PRA-31</strain>
    </source>
</reference>
<dbReference type="EMBL" id="JABANN010000656">
    <property type="protein sequence ID" value="KAF4655230.1"/>
    <property type="molecule type" value="Genomic_DNA"/>
</dbReference>
<comment type="caution">
    <text evidence="2">The sequence shown here is derived from an EMBL/GenBank/DDBJ whole genome shotgun (WGS) entry which is preliminary data.</text>
</comment>
<keyword evidence="1" id="KW-0812">Transmembrane</keyword>
<gene>
    <name evidence="2" type="ORF">FOL46_008319</name>
</gene>
<dbReference type="Pfam" id="PF01963">
    <property type="entry name" value="TraB_PrgY_gumN"/>
    <property type="match status" value="1"/>
</dbReference>
<protein>
    <recommendedName>
        <fullName evidence="4">TraB domain-containing protein</fullName>
    </recommendedName>
</protein>
<dbReference type="InterPro" id="IPR046345">
    <property type="entry name" value="TraB_PrgY-like"/>
</dbReference>
<keyword evidence="1" id="KW-1133">Transmembrane helix</keyword>
<keyword evidence="1" id="KW-0472">Membrane</keyword>
<accession>A0A7J6L7T7</accession>
<dbReference type="AlphaFoldDB" id="A0A7J6L7T7"/>
<evidence type="ECO:0000313" key="3">
    <source>
        <dbReference type="Proteomes" id="UP000572268"/>
    </source>
</evidence>
<dbReference type="Proteomes" id="UP000572268">
    <property type="component" value="Unassembled WGS sequence"/>
</dbReference>
<organism evidence="2 3">
    <name type="scientific">Perkinsus olseni</name>
    <name type="common">Perkinsus atlanticus</name>
    <dbReference type="NCBI Taxonomy" id="32597"/>
    <lineage>
        <taxon>Eukaryota</taxon>
        <taxon>Sar</taxon>
        <taxon>Alveolata</taxon>
        <taxon>Perkinsozoa</taxon>
        <taxon>Perkinsea</taxon>
        <taxon>Perkinsida</taxon>
        <taxon>Perkinsidae</taxon>
        <taxon>Perkinsus</taxon>
    </lineage>
</organism>
<dbReference type="CDD" id="cd14726">
    <property type="entry name" value="TraB_PrgY-like"/>
    <property type="match status" value="1"/>
</dbReference>
<feature type="transmembrane region" description="Helical" evidence="1">
    <location>
        <begin position="479"/>
        <end position="504"/>
    </location>
</feature>
<evidence type="ECO:0000256" key="1">
    <source>
        <dbReference type="SAM" id="Phobius"/>
    </source>
</evidence>
<name>A0A7J6L7T7_PEROL</name>
<evidence type="ECO:0000313" key="2">
    <source>
        <dbReference type="EMBL" id="KAF4655230.1"/>
    </source>
</evidence>
<evidence type="ECO:0008006" key="4">
    <source>
        <dbReference type="Google" id="ProtNLM"/>
    </source>
</evidence>
<sequence>MRSNSCVCEFINAHPMGIYGKEFVRALRIEMGLEEDDLSEERWRELEETAELGVQSVIRKLGERSGGELAAMLNQLMTGAATIISAQEINATNSRPIPASSVPSTGMLPFPKEVDTTTMGGRLAAPERRKTITKRPAEGPSLVTSPIKTEQLPRRGTFVSGKRRRLRLEELARNIQNSLEGGCLTTREEEDDLAEDFAKDLGLLHVYEMSTVSASIGVGRFRLPIRLGAARLMSTYIGEAYLHTVKEAPQPNVPPRTFHLVGLMQDRLFGNGSAQAAAEAVRTLQPRQVMLEMDQARYKNALEHISTGMHLQQPNRVDIVSTVHGGLMLRELKASIEAAKEINAAIYLVDRPFTITKNRVAQKLLNPVTFGNFLKYGNRSLVFRKDKANSEDVRELDSFLKQFCPGMHKVLIEERNQYMAHQIIWNSQPGETVVVVCSAMHVPGLASLLEKKLRDPSVNVAAPEELADLTKKSLPVVPFLFLFYLALPGYILYLVGAGGLGMVLQKTKSVMGLDAKGEEVPVARPAVKVLEAK</sequence>
<dbReference type="InterPro" id="IPR002816">
    <property type="entry name" value="TraB/PrgY/GumN_fam"/>
</dbReference>
<proteinExistence type="predicted"/>
<dbReference type="PANTHER" id="PTHR21530">
    <property type="entry name" value="PHEROMONE SHUTDOWN PROTEIN"/>
    <property type="match status" value="1"/>
</dbReference>
<dbReference type="PANTHER" id="PTHR21530:SF7">
    <property type="entry name" value="TRAB DOMAIN-CONTAINING PROTEIN"/>
    <property type="match status" value="1"/>
</dbReference>